<dbReference type="OrthoDB" id="40808at10239"/>
<protein>
    <submittedName>
        <fullName evidence="1">ORF1</fullName>
    </submittedName>
</protein>
<dbReference type="RefSeq" id="YP_009288952.1">
    <property type="nucleotide sequence ID" value="NC_031088.1"/>
</dbReference>
<reference evidence="1 2" key="1">
    <citation type="journal article" date="2015" name="Elife">
        <title>Unprecedented genomic diversity of RNA viruses in arthropods reveals the ancestry of negative-sense RNA viruses.</title>
        <authorList>
            <person name="Li C.X."/>
            <person name="Shi M."/>
            <person name="Tian J.H."/>
            <person name="Lin X.D."/>
            <person name="Kang Y.J."/>
            <person name="Chen L.J."/>
            <person name="Qin X.C."/>
            <person name="Xu J."/>
            <person name="Holmes E.C."/>
            <person name="Zhang Y.Z."/>
        </authorList>
    </citation>
    <scope>NUCLEOTIDE SEQUENCE [LARGE SCALE GENOMIC DNA]</scope>
    <source>
        <strain evidence="1 2">SXSSP12</strain>
    </source>
</reference>
<proteinExistence type="predicted"/>
<evidence type="ECO:0000313" key="1">
    <source>
        <dbReference type="EMBL" id="AJG39112.1"/>
    </source>
</evidence>
<keyword evidence="2" id="KW-1185">Reference proteome</keyword>
<sequence length="408" mass="46130">MATITITDNQVRLYHKKVGDTKNLTRTGTSPLTITSLIDEGRTFARVIIPVFNFDDMDQAVTQLCLGTLFHVITKTIGLSSGILFGSFLSIVRCLSGTMYEDIKDTLPTVGFISIVEPTFDEFATMTELTPEDILDLVVNREELGIITGIYLNLIGKSFTTANHKPWFDKRIEAYCNALGNSLSANKLKQLIPRMDTCETIKGTICRSFDFRRQLFLAMEKKAGDIEDAVVSQSFSITMNLLRGVDMAMVRLCLDVLGNCNEFTATWNEVARHNAVLNMAFEQLNQFKDQREYDYCKILFRSDQVSAFHRHHYDNLIAIALAVLIHYGDESLRNFQYARYQKSQTVVLFEKALALAKSWGSCNTEATRRARCILSVDDDGNKEYLDLLRSNNENTIAQQHDGIIVPAY</sequence>
<evidence type="ECO:0000313" key="2">
    <source>
        <dbReference type="Proteomes" id="UP000201186"/>
    </source>
</evidence>
<organism evidence="1 2">
    <name type="scientific">Sanxia water strider virus 4</name>
    <dbReference type="NCBI Taxonomy" id="1608063"/>
    <lineage>
        <taxon>Viruses</taxon>
        <taxon>Riboviria</taxon>
        <taxon>Orthornavirae</taxon>
        <taxon>Negarnaviricota</taxon>
        <taxon>Haploviricotina</taxon>
        <taxon>Monjiviricetes</taxon>
        <taxon>Mononegavirales</taxon>
        <taxon>Lispiviridae</taxon>
        <taxon>Sanstrivirus</taxon>
        <taxon>Sanstrivirus gerridis</taxon>
    </lineage>
</organism>
<dbReference type="EMBL" id="KM817633">
    <property type="protein sequence ID" value="AJG39112.1"/>
    <property type="molecule type" value="Viral_cRNA"/>
</dbReference>
<dbReference type="GeneID" id="29061058"/>
<accession>A0A0B5KTE4</accession>
<name>A0A0B5KTE4_9MONO</name>
<gene>
    <name evidence="1" type="primary">ORF1</name>
</gene>
<dbReference type="Proteomes" id="UP000201186">
    <property type="component" value="Segment"/>
</dbReference>
<dbReference type="KEGG" id="vg:29061058"/>